<dbReference type="SUPFAM" id="SSF75304">
    <property type="entry name" value="Amidase signature (AS) enzymes"/>
    <property type="match status" value="1"/>
</dbReference>
<protein>
    <submittedName>
        <fullName evidence="1">Uncharacterized protein</fullName>
    </submittedName>
</protein>
<dbReference type="AlphaFoldDB" id="X1A3U3"/>
<dbReference type="InterPro" id="IPR036928">
    <property type="entry name" value="AS_sf"/>
</dbReference>
<proteinExistence type="predicted"/>
<gene>
    <name evidence="1" type="ORF">S01H4_29144</name>
</gene>
<comment type="caution">
    <text evidence="1">The sequence shown here is derived from an EMBL/GenBank/DDBJ whole genome shotgun (WGS) entry which is preliminary data.</text>
</comment>
<dbReference type="Gene3D" id="3.90.1300.10">
    <property type="entry name" value="Amidase signature (AS) domain"/>
    <property type="match status" value="1"/>
</dbReference>
<reference evidence="1" key="1">
    <citation type="journal article" date="2014" name="Front. Microbiol.">
        <title>High frequency of phylogenetically diverse reductive dehalogenase-homologous genes in deep subseafloor sedimentary metagenomes.</title>
        <authorList>
            <person name="Kawai M."/>
            <person name="Futagami T."/>
            <person name="Toyoda A."/>
            <person name="Takaki Y."/>
            <person name="Nishi S."/>
            <person name="Hori S."/>
            <person name="Arai W."/>
            <person name="Tsubouchi T."/>
            <person name="Morono Y."/>
            <person name="Uchiyama I."/>
            <person name="Ito T."/>
            <person name="Fujiyama A."/>
            <person name="Inagaki F."/>
            <person name="Takami H."/>
        </authorList>
    </citation>
    <scope>NUCLEOTIDE SEQUENCE</scope>
    <source>
        <strain evidence="1">Expedition CK06-06</strain>
    </source>
</reference>
<evidence type="ECO:0000313" key="1">
    <source>
        <dbReference type="EMBL" id="GAG76780.1"/>
    </source>
</evidence>
<accession>X1A3U3</accession>
<feature type="non-terminal residue" evidence="1">
    <location>
        <position position="112"/>
    </location>
</feature>
<feature type="non-terminal residue" evidence="1">
    <location>
        <position position="1"/>
    </location>
</feature>
<name>X1A3U3_9ZZZZ</name>
<dbReference type="EMBL" id="BART01014743">
    <property type="protein sequence ID" value="GAG76780.1"/>
    <property type="molecule type" value="Genomic_DNA"/>
</dbReference>
<sequence>FLGSTVDKDCVKGLETTAKLCQDLGHEVVEAAPQVDGKSFAKAFMTIVCVETRATIEEGEVLLNRKASFKDFEPSTWALGLLGRQCRAPEFSKSLNLVQLTTRQIGEFFQKY</sequence>
<organism evidence="1">
    <name type="scientific">marine sediment metagenome</name>
    <dbReference type="NCBI Taxonomy" id="412755"/>
    <lineage>
        <taxon>unclassified sequences</taxon>
        <taxon>metagenomes</taxon>
        <taxon>ecological metagenomes</taxon>
    </lineage>
</organism>